<accession>A0A699WGP2</accession>
<evidence type="ECO:0000313" key="2">
    <source>
        <dbReference type="EMBL" id="GFD44858.1"/>
    </source>
</evidence>
<reference evidence="2" key="1">
    <citation type="journal article" date="2019" name="Sci. Rep.">
        <title>Draft genome of Tanacetum cinerariifolium, the natural source of mosquito coil.</title>
        <authorList>
            <person name="Yamashiro T."/>
            <person name="Shiraishi A."/>
            <person name="Satake H."/>
            <person name="Nakayama K."/>
        </authorList>
    </citation>
    <scope>NUCLEOTIDE SEQUENCE</scope>
</reference>
<feature type="non-terminal residue" evidence="2">
    <location>
        <position position="1"/>
    </location>
</feature>
<organism evidence="2">
    <name type="scientific">Tanacetum cinerariifolium</name>
    <name type="common">Dalmatian daisy</name>
    <name type="synonym">Chrysanthemum cinerariifolium</name>
    <dbReference type="NCBI Taxonomy" id="118510"/>
    <lineage>
        <taxon>Eukaryota</taxon>
        <taxon>Viridiplantae</taxon>
        <taxon>Streptophyta</taxon>
        <taxon>Embryophyta</taxon>
        <taxon>Tracheophyta</taxon>
        <taxon>Spermatophyta</taxon>
        <taxon>Magnoliopsida</taxon>
        <taxon>eudicotyledons</taxon>
        <taxon>Gunneridae</taxon>
        <taxon>Pentapetalae</taxon>
        <taxon>asterids</taxon>
        <taxon>campanulids</taxon>
        <taxon>Asterales</taxon>
        <taxon>Asteraceae</taxon>
        <taxon>Asteroideae</taxon>
        <taxon>Anthemideae</taxon>
        <taxon>Anthemidinae</taxon>
        <taxon>Tanacetum</taxon>
    </lineage>
</organism>
<dbReference type="EMBL" id="BKCJ011633121">
    <property type="protein sequence ID" value="GFD44858.1"/>
    <property type="molecule type" value="Genomic_DNA"/>
</dbReference>
<comment type="caution">
    <text evidence="2">The sequence shown here is derived from an EMBL/GenBank/DDBJ whole genome shotgun (WGS) entry which is preliminary data.</text>
</comment>
<proteinExistence type="predicted"/>
<gene>
    <name evidence="2" type="ORF">Tci_916827</name>
</gene>
<feature type="non-terminal residue" evidence="2">
    <location>
        <position position="73"/>
    </location>
</feature>
<sequence length="73" mass="8190">RQDNVVDDDVDEQLIQDLALNVDNVFQANDCDAFDFDVYEALTAQTMFMENLSSADPVYGETDPSYDSNSLSE</sequence>
<dbReference type="AlphaFoldDB" id="A0A699WGP2"/>
<protein>
    <submittedName>
        <fullName evidence="2">Integrase, catalytic region, zinc finger, CCHC-type, peptidase aspartic, catalytic</fullName>
    </submittedName>
</protein>
<evidence type="ECO:0000256" key="1">
    <source>
        <dbReference type="SAM" id="MobiDB-lite"/>
    </source>
</evidence>
<name>A0A699WGP2_TANCI</name>
<feature type="region of interest" description="Disordered" evidence="1">
    <location>
        <begin position="54"/>
        <end position="73"/>
    </location>
</feature>